<dbReference type="Gene3D" id="1.20.5.3310">
    <property type="match status" value="1"/>
</dbReference>
<dbReference type="HAMAP" id="MF_00237">
    <property type="entry name" value="TatB"/>
    <property type="match status" value="1"/>
</dbReference>
<dbReference type="PANTHER" id="PTHR33162">
    <property type="entry name" value="SEC-INDEPENDENT PROTEIN TRANSLOCASE PROTEIN TATA, CHLOROPLASTIC"/>
    <property type="match status" value="1"/>
</dbReference>
<feature type="transmembrane region" description="Helical" evidence="11">
    <location>
        <begin position="6"/>
        <end position="25"/>
    </location>
</feature>
<dbReference type="PRINTS" id="PR01506">
    <property type="entry name" value="TATBPROTEIN"/>
</dbReference>
<organism evidence="12 13">
    <name type="scientific">Aureimonas phyllosphaerae</name>
    <dbReference type="NCBI Taxonomy" id="1166078"/>
    <lineage>
        <taxon>Bacteria</taxon>
        <taxon>Pseudomonadati</taxon>
        <taxon>Pseudomonadota</taxon>
        <taxon>Alphaproteobacteria</taxon>
        <taxon>Hyphomicrobiales</taxon>
        <taxon>Aurantimonadaceae</taxon>
        <taxon>Aureimonas</taxon>
    </lineage>
</organism>
<evidence type="ECO:0000256" key="9">
    <source>
        <dbReference type="HAMAP-Rule" id="MF_00237"/>
    </source>
</evidence>
<name>A0A7W6FTJ6_9HYPH</name>
<comment type="similarity">
    <text evidence="9">Belongs to the TatB family.</text>
</comment>
<evidence type="ECO:0000256" key="5">
    <source>
        <dbReference type="ARBA" id="ARBA00022927"/>
    </source>
</evidence>
<evidence type="ECO:0000256" key="10">
    <source>
        <dbReference type="SAM" id="MobiDB-lite"/>
    </source>
</evidence>
<reference evidence="12 13" key="1">
    <citation type="submission" date="2020-08" db="EMBL/GenBank/DDBJ databases">
        <title>Genomic Encyclopedia of Type Strains, Phase IV (KMG-IV): sequencing the most valuable type-strain genomes for metagenomic binning, comparative biology and taxonomic classification.</title>
        <authorList>
            <person name="Goeker M."/>
        </authorList>
    </citation>
    <scope>NUCLEOTIDE SEQUENCE [LARGE SCALE GENOMIC DNA]</scope>
    <source>
        <strain evidence="12 13">DSM 25024</strain>
    </source>
</reference>
<dbReference type="EMBL" id="JACIDO010000002">
    <property type="protein sequence ID" value="MBB3935071.1"/>
    <property type="molecule type" value="Genomic_DNA"/>
</dbReference>
<dbReference type="InterPro" id="IPR003369">
    <property type="entry name" value="TatA/B/E"/>
</dbReference>
<accession>A0A7W6FTJ6</accession>
<dbReference type="PANTHER" id="PTHR33162:SF1">
    <property type="entry name" value="SEC-INDEPENDENT PROTEIN TRANSLOCASE PROTEIN TATA, CHLOROPLASTIC"/>
    <property type="match status" value="1"/>
</dbReference>
<comment type="caution">
    <text evidence="12">The sequence shown here is derived from an EMBL/GenBank/DDBJ whole genome shotgun (WGS) entry which is preliminary data.</text>
</comment>
<dbReference type="AlphaFoldDB" id="A0A7W6FTJ6"/>
<evidence type="ECO:0000256" key="4">
    <source>
        <dbReference type="ARBA" id="ARBA00022692"/>
    </source>
</evidence>
<evidence type="ECO:0000313" key="13">
    <source>
        <dbReference type="Proteomes" id="UP000531216"/>
    </source>
</evidence>
<evidence type="ECO:0000256" key="2">
    <source>
        <dbReference type="ARBA" id="ARBA00022448"/>
    </source>
</evidence>
<dbReference type="Proteomes" id="UP000531216">
    <property type="component" value="Unassembled WGS sequence"/>
</dbReference>
<keyword evidence="3 9" id="KW-1003">Cell membrane</keyword>
<keyword evidence="4 9" id="KW-0812">Transmembrane</keyword>
<keyword evidence="5 9" id="KW-0653">Protein transport</keyword>
<keyword evidence="2 9" id="KW-0813">Transport</keyword>
<keyword evidence="13" id="KW-1185">Reference proteome</keyword>
<feature type="region of interest" description="Disordered" evidence="10">
    <location>
        <begin position="146"/>
        <end position="171"/>
    </location>
</feature>
<evidence type="ECO:0000313" key="12">
    <source>
        <dbReference type="EMBL" id="MBB3935071.1"/>
    </source>
</evidence>
<evidence type="ECO:0000256" key="8">
    <source>
        <dbReference type="ARBA" id="ARBA00023136"/>
    </source>
</evidence>
<evidence type="ECO:0000256" key="6">
    <source>
        <dbReference type="ARBA" id="ARBA00022989"/>
    </source>
</evidence>
<comment type="subcellular location">
    <subcellularLocation>
        <location evidence="9">Cell membrane</location>
        <topology evidence="9">Single-pass membrane protein</topology>
    </subcellularLocation>
    <subcellularLocation>
        <location evidence="1">Membrane</location>
        <topology evidence="1">Single-pass membrane protein</topology>
    </subcellularLocation>
</comment>
<evidence type="ECO:0000256" key="3">
    <source>
        <dbReference type="ARBA" id="ARBA00022475"/>
    </source>
</evidence>
<protein>
    <recommendedName>
        <fullName evidence="9">Sec-independent protein translocase protein TatB</fullName>
    </recommendedName>
</protein>
<dbReference type="GO" id="GO:0008320">
    <property type="term" value="F:protein transmembrane transporter activity"/>
    <property type="evidence" value="ECO:0007669"/>
    <property type="project" value="UniProtKB-UniRule"/>
</dbReference>
<dbReference type="GO" id="GO:0033281">
    <property type="term" value="C:TAT protein transport complex"/>
    <property type="evidence" value="ECO:0007669"/>
    <property type="project" value="UniProtKB-UniRule"/>
</dbReference>
<keyword evidence="6 9" id="KW-1133">Transmembrane helix</keyword>
<gene>
    <name evidence="9" type="primary">tatB</name>
    <name evidence="12" type="ORF">GGR05_001199</name>
</gene>
<keyword evidence="8 9" id="KW-0472">Membrane</keyword>
<comment type="subunit">
    <text evidence="9">The Tat system comprises two distinct complexes: a TatABC complex, containing multiple copies of TatA, TatB and TatC subunits, and a separate TatA complex, containing only TatA subunits. Substrates initially bind to the TatABC complex, which probably triggers association of the separate TatA complex to form the active translocon.</text>
</comment>
<evidence type="ECO:0000256" key="1">
    <source>
        <dbReference type="ARBA" id="ARBA00004167"/>
    </source>
</evidence>
<sequence length="171" mass="18111">MLDVGGLELLVIAIVLIVVVGPKDLPMMLRTFGRVTSQMRRMAGDFRKQFDEALQEAELDELRKTAQDVRSLDPRESISKNLNPIRAVGDEIRSSLRAATAAPVPRVPEPGEAAVPAEPPSVMTPMSSNPNGAAAHVDLAPVSADGETKVAGNVPPTVTKVEAPARAGENT</sequence>
<evidence type="ECO:0000256" key="7">
    <source>
        <dbReference type="ARBA" id="ARBA00023010"/>
    </source>
</evidence>
<evidence type="ECO:0000256" key="11">
    <source>
        <dbReference type="SAM" id="Phobius"/>
    </source>
</evidence>
<dbReference type="NCBIfam" id="TIGR01410">
    <property type="entry name" value="tatB"/>
    <property type="match status" value="1"/>
</dbReference>
<dbReference type="Pfam" id="PF02416">
    <property type="entry name" value="TatA_B_E"/>
    <property type="match status" value="1"/>
</dbReference>
<proteinExistence type="inferred from homology"/>
<comment type="function">
    <text evidence="9">Part of the twin-arginine translocation (Tat) system that transports large folded proteins containing a characteristic twin-arginine motif in their signal peptide across membranes. Together with TatC, TatB is part of a receptor directly interacting with Tat signal peptides. TatB may form an oligomeric binding site that transiently accommodates folded Tat precursor proteins before their translocation.</text>
</comment>
<dbReference type="GO" id="GO:0043953">
    <property type="term" value="P:protein transport by the Tat complex"/>
    <property type="evidence" value="ECO:0007669"/>
    <property type="project" value="UniProtKB-UniRule"/>
</dbReference>
<dbReference type="RefSeq" id="WP_090960005.1">
    <property type="nucleotide sequence ID" value="NZ_FOOA01000002.1"/>
</dbReference>
<dbReference type="InterPro" id="IPR018448">
    <property type="entry name" value="TatB"/>
</dbReference>
<keyword evidence="7 9" id="KW-0811">Translocation</keyword>
<dbReference type="OrthoDB" id="7206969at2"/>